<sequence>MVGPPLSHGYECIRGEVIGQEQIRSTGLFRKWQSWLECSALISAHCDLRLSGSSDSPASASPVAGITGMYHHTQLIFVFLVETQFHHVSQYRLNLLTL</sequence>
<dbReference type="GeneTree" id="ENSGT01120000271815"/>
<dbReference type="PRINTS" id="PR02045">
    <property type="entry name" value="F138DOMAIN"/>
</dbReference>
<evidence type="ECO:0000313" key="2">
    <source>
        <dbReference type="Proteomes" id="UP000028761"/>
    </source>
</evidence>
<proteinExistence type="predicted"/>
<dbReference type="AlphaFoldDB" id="A0A8I5NF91"/>
<keyword evidence="2" id="KW-1185">Reference proteome</keyword>
<dbReference type="PANTHER" id="PTHR12138:SF161">
    <property type="entry name" value="SECRETED PROTEIN"/>
    <property type="match status" value="1"/>
</dbReference>
<protein>
    <submittedName>
        <fullName evidence="1">Uncharacterized protein</fullName>
    </submittedName>
</protein>
<organism evidence="1 2">
    <name type="scientific">Papio anubis</name>
    <name type="common">Olive baboon</name>
    <dbReference type="NCBI Taxonomy" id="9555"/>
    <lineage>
        <taxon>Eukaryota</taxon>
        <taxon>Metazoa</taxon>
        <taxon>Chordata</taxon>
        <taxon>Craniata</taxon>
        <taxon>Vertebrata</taxon>
        <taxon>Euteleostomi</taxon>
        <taxon>Mammalia</taxon>
        <taxon>Eutheria</taxon>
        <taxon>Euarchontoglires</taxon>
        <taxon>Primates</taxon>
        <taxon>Haplorrhini</taxon>
        <taxon>Catarrhini</taxon>
        <taxon>Cercopithecidae</taxon>
        <taxon>Cercopithecinae</taxon>
        <taxon>Papio</taxon>
    </lineage>
</organism>
<dbReference type="Ensembl" id="ENSPANT00000077983.1">
    <property type="protein sequence ID" value="ENSPANP00000052918.1"/>
    <property type="gene ID" value="ENSPANG00000038634.1"/>
</dbReference>
<evidence type="ECO:0000313" key="1">
    <source>
        <dbReference type="Ensembl" id="ENSPANP00000052918.1"/>
    </source>
</evidence>
<accession>A0A8I5NF91</accession>
<reference evidence="1" key="2">
    <citation type="submission" date="2025-09" db="UniProtKB">
        <authorList>
            <consortium name="Ensembl"/>
        </authorList>
    </citation>
    <scope>IDENTIFICATION</scope>
</reference>
<name>A0A8I5NF91_PAPAN</name>
<dbReference type="Proteomes" id="UP000028761">
    <property type="component" value="Unplaced"/>
</dbReference>
<reference evidence="1" key="1">
    <citation type="submission" date="2025-08" db="UniProtKB">
        <authorList>
            <consortium name="Ensembl"/>
        </authorList>
    </citation>
    <scope>IDENTIFICATION</scope>
</reference>
<dbReference type="PANTHER" id="PTHR12138">
    <property type="entry name" value="PRIMATE-EXPANDED PROTEIN FAMILY"/>
    <property type="match status" value="1"/>
</dbReference>